<dbReference type="InterPro" id="IPR001296">
    <property type="entry name" value="Glyco_trans_1"/>
</dbReference>
<comment type="caution">
    <text evidence="5">The sequence shown here is derived from an EMBL/GenBank/DDBJ whole genome shotgun (WGS) entry which is preliminary data.</text>
</comment>
<dbReference type="EMBL" id="JBEPLU010000001">
    <property type="protein sequence ID" value="MET3525645.1"/>
    <property type="molecule type" value="Genomic_DNA"/>
</dbReference>
<keyword evidence="1" id="KW-0808">Transferase</keyword>
<dbReference type="Pfam" id="PF00534">
    <property type="entry name" value="Glycos_transf_1"/>
    <property type="match status" value="1"/>
</dbReference>
<feature type="domain" description="Glycosyltransferase subfamily 4-like N-terminal" evidence="4">
    <location>
        <begin position="39"/>
        <end position="241"/>
    </location>
</feature>
<feature type="region of interest" description="Disordered" evidence="2">
    <location>
        <begin position="1"/>
        <end position="20"/>
    </location>
</feature>
<dbReference type="PANTHER" id="PTHR46401:SF2">
    <property type="entry name" value="GLYCOSYLTRANSFERASE WBBK-RELATED"/>
    <property type="match status" value="1"/>
</dbReference>
<dbReference type="RefSeq" id="WP_354297191.1">
    <property type="nucleotide sequence ID" value="NZ_JBEPLU010000001.1"/>
</dbReference>
<organism evidence="5 6">
    <name type="scientific">Phenylobacterium koreense</name>
    <dbReference type="NCBI Taxonomy" id="266125"/>
    <lineage>
        <taxon>Bacteria</taxon>
        <taxon>Pseudomonadati</taxon>
        <taxon>Pseudomonadota</taxon>
        <taxon>Alphaproteobacteria</taxon>
        <taxon>Caulobacterales</taxon>
        <taxon>Caulobacteraceae</taxon>
        <taxon>Phenylobacterium</taxon>
    </lineage>
</organism>
<evidence type="ECO:0000256" key="2">
    <source>
        <dbReference type="SAM" id="MobiDB-lite"/>
    </source>
</evidence>
<sequence length="434" mass="47426">MTLEAEAFLAPTPSPATPAREAAQPLRIAFLSYRSDPKVGGQGVYLAEAARALSALGHQVDVISGPPYPVLSEGVRLIKLPSLDLYAQPHNGQRALRWRHLKSWTDTAEYFGHVSGKFMEPWSFGRRAAKYLRQHGADYDVALDNQSLSSGLLAIERAGLPVVEVIHHPIRRDLELALAAEPKASMRWLKRRWYSFLSMQEKVAPQLTDVILVSEASARDVSECLAVRQDAMSVIHLGIDRQVFCPNPQITRDSARLLTTASADVPLKGLRYLIEAYGQLLQSHPELELVVIGTLRKGPTKDLLDSLGLADRVQFISNLTREEVVAQYAQATICVTPSLYEGFGLPAAEAMACGAPVVVTDGGALPEVVGEAGVVVRKADPGALASAIGQLLDDPAKREEMSRAGLERARERLSWTRAATAYEEVLRRAVARRC</sequence>
<dbReference type="Pfam" id="PF13439">
    <property type="entry name" value="Glyco_transf_4"/>
    <property type="match status" value="1"/>
</dbReference>
<dbReference type="Gene3D" id="3.40.50.2000">
    <property type="entry name" value="Glycogen Phosphorylase B"/>
    <property type="match status" value="2"/>
</dbReference>
<keyword evidence="6" id="KW-1185">Reference proteome</keyword>
<accession>A0ABV2EF39</accession>
<evidence type="ECO:0000259" key="3">
    <source>
        <dbReference type="Pfam" id="PF00534"/>
    </source>
</evidence>
<proteinExistence type="predicted"/>
<reference evidence="5 6" key="1">
    <citation type="submission" date="2024-06" db="EMBL/GenBank/DDBJ databases">
        <title>Genomic Encyclopedia of Type Strains, Phase IV (KMG-IV): sequencing the most valuable type-strain genomes for metagenomic binning, comparative biology and taxonomic classification.</title>
        <authorList>
            <person name="Goeker M."/>
        </authorList>
    </citation>
    <scope>NUCLEOTIDE SEQUENCE [LARGE SCALE GENOMIC DNA]</scope>
    <source>
        <strain evidence="5 6">DSM 17809</strain>
    </source>
</reference>
<evidence type="ECO:0000256" key="1">
    <source>
        <dbReference type="ARBA" id="ARBA00022679"/>
    </source>
</evidence>
<dbReference type="SUPFAM" id="SSF53756">
    <property type="entry name" value="UDP-Glycosyltransferase/glycogen phosphorylase"/>
    <property type="match status" value="1"/>
</dbReference>
<dbReference type="InterPro" id="IPR028098">
    <property type="entry name" value="Glyco_trans_4-like_N"/>
</dbReference>
<evidence type="ECO:0000259" key="4">
    <source>
        <dbReference type="Pfam" id="PF13439"/>
    </source>
</evidence>
<dbReference type="Proteomes" id="UP001549110">
    <property type="component" value="Unassembled WGS sequence"/>
</dbReference>
<protein>
    <submittedName>
        <fullName evidence="5">Glycosyltransferase involved in cell wall biosynthesis</fullName>
    </submittedName>
</protein>
<feature type="domain" description="Glycosyl transferase family 1" evidence="3">
    <location>
        <begin position="257"/>
        <end position="406"/>
    </location>
</feature>
<dbReference type="CDD" id="cd03801">
    <property type="entry name" value="GT4_PimA-like"/>
    <property type="match status" value="1"/>
</dbReference>
<dbReference type="PANTHER" id="PTHR46401">
    <property type="entry name" value="GLYCOSYLTRANSFERASE WBBK-RELATED"/>
    <property type="match status" value="1"/>
</dbReference>
<gene>
    <name evidence="5" type="ORF">ABID41_000740</name>
</gene>
<name>A0ABV2EF39_9CAUL</name>
<evidence type="ECO:0000313" key="5">
    <source>
        <dbReference type="EMBL" id="MET3525645.1"/>
    </source>
</evidence>
<evidence type="ECO:0000313" key="6">
    <source>
        <dbReference type="Proteomes" id="UP001549110"/>
    </source>
</evidence>